<evidence type="ECO:0000313" key="3">
    <source>
        <dbReference type="Proteomes" id="UP001583177"/>
    </source>
</evidence>
<name>A0ABR3W900_9PEZI</name>
<dbReference type="PANTHER" id="PTHR34598:SF3">
    <property type="entry name" value="OXIDOREDUCTASE AN1597"/>
    <property type="match status" value="1"/>
</dbReference>
<comment type="caution">
    <text evidence="2">The sequence shown here is derived from an EMBL/GenBank/DDBJ whole genome shotgun (WGS) entry which is preliminary data.</text>
</comment>
<proteinExistence type="inferred from homology"/>
<dbReference type="InterPro" id="IPR044053">
    <property type="entry name" value="AsaB-like"/>
</dbReference>
<evidence type="ECO:0000313" key="2">
    <source>
        <dbReference type="EMBL" id="KAL1856389.1"/>
    </source>
</evidence>
<accession>A0ABR3W900</accession>
<dbReference type="PANTHER" id="PTHR34598">
    <property type="entry name" value="BLL6449 PROTEIN"/>
    <property type="match status" value="1"/>
</dbReference>
<sequence length="292" mass="33559">MSPASIHESHDVRADINYWPPEGEGEELVEGKIKARFLGTGDEYTRKMPIIDIRGREDEFTWQENGFQVAVLPKRERHEFDQKWVHESYFPELAEVLKNALGAKHVFFINHVCRSAPDTTNETKPDGDNPAANGPSANAHADFCINDEYMATMRELSSAKLSPEDREILLGARRWGVFNTWKPVKTVHRDPLAMCDCRTVQAADMRLKKRELMPGKVIASTYFSHPHKEDTHQWYYLYEQTPEELWIFRGYDSDSSGPRFPTGHTAIRTPETGLDQIPARESIEVRSIVVWD</sequence>
<reference evidence="2 3" key="1">
    <citation type="journal article" date="2024" name="IMA Fungus">
        <title>IMA Genome - F19 : A genome assembly and annotation guide to empower mycologists, including annotated draft genome sequences of Ceratocystis pirilliformis, Diaporthe australafricana, Fusarium ophioides, Paecilomyces lecythidis, and Sporothrix stenoceras.</title>
        <authorList>
            <person name="Aylward J."/>
            <person name="Wilson A.M."/>
            <person name="Visagie C.M."/>
            <person name="Spraker J."/>
            <person name="Barnes I."/>
            <person name="Buitendag C."/>
            <person name="Ceriani C."/>
            <person name="Del Mar Angel L."/>
            <person name="du Plessis D."/>
            <person name="Fuchs T."/>
            <person name="Gasser K."/>
            <person name="Kramer D."/>
            <person name="Li W."/>
            <person name="Munsamy K."/>
            <person name="Piso A."/>
            <person name="Price J.L."/>
            <person name="Sonnekus B."/>
            <person name="Thomas C."/>
            <person name="van der Nest A."/>
            <person name="van Dijk A."/>
            <person name="van Heerden A."/>
            <person name="van Vuuren N."/>
            <person name="Yilmaz N."/>
            <person name="Duong T.A."/>
            <person name="van der Merwe N.A."/>
            <person name="Wingfield M.J."/>
            <person name="Wingfield B.D."/>
        </authorList>
    </citation>
    <scope>NUCLEOTIDE SEQUENCE [LARGE SCALE GENOMIC DNA]</scope>
    <source>
        <strain evidence="2 3">CMW 18300</strain>
    </source>
</reference>
<dbReference type="EMBL" id="JAWRVE010000122">
    <property type="protein sequence ID" value="KAL1856389.1"/>
    <property type="molecule type" value="Genomic_DNA"/>
</dbReference>
<comment type="similarity">
    <text evidence="1">Belongs to the asaB hydroxylase/desaturase family.</text>
</comment>
<organism evidence="2 3">
    <name type="scientific">Diaporthe australafricana</name>
    <dbReference type="NCBI Taxonomy" id="127596"/>
    <lineage>
        <taxon>Eukaryota</taxon>
        <taxon>Fungi</taxon>
        <taxon>Dikarya</taxon>
        <taxon>Ascomycota</taxon>
        <taxon>Pezizomycotina</taxon>
        <taxon>Sordariomycetes</taxon>
        <taxon>Sordariomycetidae</taxon>
        <taxon>Diaporthales</taxon>
        <taxon>Diaporthaceae</taxon>
        <taxon>Diaporthe</taxon>
    </lineage>
</organism>
<gene>
    <name evidence="2" type="ORF">Daus18300_010761</name>
</gene>
<dbReference type="Proteomes" id="UP001583177">
    <property type="component" value="Unassembled WGS sequence"/>
</dbReference>
<evidence type="ECO:0000256" key="1">
    <source>
        <dbReference type="ARBA" id="ARBA00023604"/>
    </source>
</evidence>
<keyword evidence="3" id="KW-1185">Reference proteome</keyword>
<evidence type="ECO:0008006" key="4">
    <source>
        <dbReference type="Google" id="ProtNLM"/>
    </source>
</evidence>
<dbReference type="NCBIfam" id="NF041278">
    <property type="entry name" value="CmcJ_NvfI_EfuI"/>
    <property type="match status" value="1"/>
</dbReference>
<protein>
    <recommendedName>
        <fullName evidence="4">Methyltransferase</fullName>
    </recommendedName>
</protein>